<dbReference type="NCBIfam" id="NF045964">
    <property type="entry name" value="RNAP_delt_plasma"/>
    <property type="match status" value="1"/>
</dbReference>
<evidence type="ECO:0000313" key="4">
    <source>
        <dbReference type="Proteomes" id="UP001058364"/>
    </source>
</evidence>
<dbReference type="Gene3D" id="1.10.10.1250">
    <property type="entry name" value="RNA polymerase, subunit delta, N-terminal domain"/>
    <property type="match status" value="1"/>
</dbReference>
<proteinExistence type="predicted"/>
<keyword evidence="4" id="KW-1185">Reference proteome</keyword>
<reference evidence="3" key="1">
    <citation type="submission" date="2022-08" db="EMBL/GenBank/DDBJ databases">
        <title>Complete genome sequence of Mycoplasma molare type strain H 542.</title>
        <authorList>
            <person name="Spergser J."/>
        </authorList>
    </citation>
    <scope>NUCLEOTIDE SEQUENCE</scope>
    <source>
        <strain evidence="3">H 542</strain>
    </source>
</reference>
<dbReference type="InterPro" id="IPR007759">
    <property type="entry name" value="Asxl_HARE-HTH"/>
</dbReference>
<accession>A0ABY5TXJ9</accession>
<gene>
    <name evidence="3" type="ORF">NX772_00245</name>
</gene>
<dbReference type="RefSeq" id="WP_036450186.1">
    <property type="nucleotide sequence ID" value="NZ_CP103423.1"/>
</dbReference>
<evidence type="ECO:0000313" key="3">
    <source>
        <dbReference type="EMBL" id="UWD34251.1"/>
    </source>
</evidence>
<organism evidence="3 4">
    <name type="scientific">Mesomycoplasma molare</name>
    <dbReference type="NCBI Taxonomy" id="171288"/>
    <lineage>
        <taxon>Bacteria</taxon>
        <taxon>Bacillati</taxon>
        <taxon>Mycoplasmatota</taxon>
        <taxon>Mycoplasmoidales</taxon>
        <taxon>Metamycoplasmataceae</taxon>
        <taxon>Mesomycoplasma</taxon>
    </lineage>
</organism>
<feature type="domain" description="HTH HARE-type" evidence="2">
    <location>
        <begin position="2"/>
        <end position="81"/>
    </location>
</feature>
<evidence type="ECO:0000256" key="1">
    <source>
        <dbReference type="ARBA" id="ARBA00023163"/>
    </source>
</evidence>
<protein>
    <submittedName>
        <fullName evidence="3">Winged helix-turn-helix domain-containing protein</fullName>
    </submittedName>
</protein>
<keyword evidence="1" id="KW-0804">Transcription</keyword>
<sequence length="81" mass="9813">MKTMIVLAKEILEKEREMEFEKIFSHIQEKLQEKWNVSLNANEENAIENLLVKKRGELYRLLTVDSNFKRLNDGRWTLKKY</sequence>
<name>A0ABY5TXJ9_9BACT</name>
<dbReference type="InterPro" id="IPR038087">
    <property type="entry name" value="RNAP_delta_N_dom_sf"/>
</dbReference>
<dbReference type="Proteomes" id="UP001058364">
    <property type="component" value="Chromosome"/>
</dbReference>
<dbReference type="PROSITE" id="PS51913">
    <property type="entry name" value="HTH_HARE"/>
    <property type="match status" value="1"/>
</dbReference>
<evidence type="ECO:0000259" key="2">
    <source>
        <dbReference type="PROSITE" id="PS51913"/>
    </source>
</evidence>
<dbReference type="EMBL" id="CP103423">
    <property type="protein sequence ID" value="UWD34251.1"/>
    <property type="molecule type" value="Genomic_DNA"/>
</dbReference>